<feature type="chain" id="PRO_5007841158" description="Beta-lactamase-related domain-containing protein" evidence="4">
    <location>
        <begin position="22"/>
        <end position="495"/>
    </location>
</feature>
<dbReference type="SUPFAM" id="SSF48452">
    <property type="entry name" value="TPR-like"/>
    <property type="match status" value="1"/>
</dbReference>
<dbReference type="InterPro" id="IPR011990">
    <property type="entry name" value="TPR-like_helical_dom_sf"/>
</dbReference>
<dbReference type="InterPro" id="IPR019734">
    <property type="entry name" value="TPR_rpt"/>
</dbReference>
<keyword evidence="7" id="KW-1185">Reference proteome</keyword>
<feature type="domain" description="Beta-lactamase-related" evidence="5">
    <location>
        <begin position="39"/>
        <end position="320"/>
    </location>
</feature>
<evidence type="ECO:0000313" key="7">
    <source>
        <dbReference type="Proteomes" id="UP000076715"/>
    </source>
</evidence>
<keyword evidence="2 3" id="KW-0802">TPR repeat</keyword>
<accession>A0A162YAM5</accession>
<gene>
    <name evidence="6" type="ORF">AWE51_10725</name>
</gene>
<dbReference type="EMBL" id="LQRT01000035">
    <property type="protein sequence ID" value="KZS39033.1"/>
    <property type="molecule type" value="Genomic_DNA"/>
</dbReference>
<dbReference type="Pfam" id="PF07719">
    <property type="entry name" value="TPR_2"/>
    <property type="match status" value="1"/>
</dbReference>
<dbReference type="Gene3D" id="3.40.710.10">
    <property type="entry name" value="DD-peptidase/beta-lactamase superfamily"/>
    <property type="match status" value="1"/>
</dbReference>
<dbReference type="STRING" id="1642818.AWE51_10725"/>
<dbReference type="Proteomes" id="UP000076715">
    <property type="component" value="Unassembled WGS sequence"/>
</dbReference>
<name>A0A162YAM5_9FLAO</name>
<dbReference type="InterPro" id="IPR001466">
    <property type="entry name" value="Beta-lactam-related"/>
</dbReference>
<evidence type="ECO:0000313" key="6">
    <source>
        <dbReference type="EMBL" id="KZS39033.1"/>
    </source>
</evidence>
<evidence type="ECO:0000256" key="4">
    <source>
        <dbReference type="SAM" id="SignalP"/>
    </source>
</evidence>
<dbReference type="InterPro" id="IPR013105">
    <property type="entry name" value="TPR_2"/>
</dbReference>
<dbReference type="Gene3D" id="1.25.40.10">
    <property type="entry name" value="Tetratricopeptide repeat domain"/>
    <property type="match status" value="1"/>
</dbReference>
<organism evidence="6 7">
    <name type="scientific">Aquimarina aggregata</name>
    <dbReference type="NCBI Taxonomy" id="1642818"/>
    <lineage>
        <taxon>Bacteria</taxon>
        <taxon>Pseudomonadati</taxon>
        <taxon>Bacteroidota</taxon>
        <taxon>Flavobacteriia</taxon>
        <taxon>Flavobacteriales</taxon>
        <taxon>Flavobacteriaceae</taxon>
        <taxon>Aquimarina</taxon>
    </lineage>
</organism>
<keyword evidence="4" id="KW-0732">Signal</keyword>
<dbReference type="InterPro" id="IPR012338">
    <property type="entry name" value="Beta-lactam/transpept-like"/>
</dbReference>
<dbReference type="PROSITE" id="PS50293">
    <property type="entry name" value="TPR_REGION"/>
    <property type="match status" value="1"/>
</dbReference>
<dbReference type="Pfam" id="PF00144">
    <property type="entry name" value="Beta-lactamase"/>
    <property type="match status" value="1"/>
</dbReference>
<dbReference type="AlphaFoldDB" id="A0A162YAM5"/>
<evidence type="ECO:0000256" key="1">
    <source>
        <dbReference type="ARBA" id="ARBA00022737"/>
    </source>
</evidence>
<proteinExistence type="predicted"/>
<evidence type="ECO:0000259" key="5">
    <source>
        <dbReference type="Pfam" id="PF00144"/>
    </source>
</evidence>
<evidence type="ECO:0000256" key="2">
    <source>
        <dbReference type="ARBA" id="ARBA00022803"/>
    </source>
</evidence>
<dbReference type="InterPro" id="IPR050491">
    <property type="entry name" value="AmpC-like"/>
</dbReference>
<dbReference type="PANTHER" id="PTHR46825">
    <property type="entry name" value="D-ALANYL-D-ALANINE-CARBOXYPEPTIDASE/ENDOPEPTIDASE AMPH"/>
    <property type="match status" value="1"/>
</dbReference>
<feature type="signal peptide" evidence="4">
    <location>
        <begin position="1"/>
        <end position="21"/>
    </location>
</feature>
<comment type="caution">
    <text evidence="6">The sequence shown here is derived from an EMBL/GenBank/DDBJ whole genome shotgun (WGS) entry which is preliminary data.</text>
</comment>
<sequence>MYKYTLIFSLILLSFTFQLSAQNKHQFQIDSILDICQKRGIFNGNALVIKDEKVIYRAERGFTDASKTKTLSKNSMFNIGSISKEFNAIGIMMLKEKGLLNLDDKISKYQLGLPDWSNKISIKNLLQYTSGLPSIDWDNVHNDNDVYNDLKNLKTLEFEPGKGYLYSNNNIFLQRRIIENITGKTFNQFLKQNILEPIGMNNSVIDHQYENPDFVRAFNSEGVNDEKRQLTMSGWVCPSIDDLAKWVNQLISYHIISKESLYLLFEAYSKESQSALGNGTFTNKELTTYVHHGSSRNYESIVYYDIQEKAMIILMTNSKSLKIGEIAQAIMHIVKDEEFEAPQKSIYLTIREKTYENVDKGIAYYKTLKKSSFDNYNFSNQLELARLSYKLFEKNKNEDAIKILKLLVSELPQKSEKTLEYLGGVILNENQVDKSICVYQLMVDKFPSGKSYSGLGDAFYKDKQFKKALSNYQKSLELQPENENSKKMILEIEKI</sequence>
<keyword evidence="1" id="KW-0677">Repeat</keyword>
<dbReference type="OrthoDB" id="9793489at2"/>
<dbReference type="PANTHER" id="PTHR46825:SF9">
    <property type="entry name" value="BETA-LACTAMASE-RELATED DOMAIN-CONTAINING PROTEIN"/>
    <property type="match status" value="1"/>
</dbReference>
<dbReference type="PROSITE" id="PS50005">
    <property type="entry name" value="TPR"/>
    <property type="match status" value="1"/>
</dbReference>
<evidence type="ECO:0000256" key="3">
    <source>
        <dbReference type="PROSITE-ProRule" id="PRU00339"/>
    </source>
</evidence>
<feature type="repeat" description="TPR" evidence="3">
    <location>
        <begin position="449"/>
        <end position="482"/>
    </location>
</feature>
<dbReference type="SMART" id="SM00028">
    <property type="entry name" value="TPR"/>
    <property type="match status" value="1"/>
</dbReference>
<reference evidence="6 7" key="1">
    <citation type="submission" date="2016-01" db="EMBL/GenBank/DDBJ databases">
        <title>The draft genome sequence of Aquimarina sp. RZW4-3-2.</title>
        <authorList>
            <person name="Wang Y."/>
        </authorList>
    </citation>
    <scope>NUCLEOTIDE SEQUENCE [LARGE SCALE GENOMIC DNA]</scope>
    <source>
        <strain evidence="6 7">RZW4-3-2</strain>
    </source>
</reference>
<dbReference type="RefSeq" id="WP_066316632.1">
    <property type="nucleotide sequence ID" value="NZ_LQRT01000035.1"/>
</dbReference>
<dbReference type="SUPFAM" id="SSF56601">
    <property type="entry name" value="beta-lactamase/transpeptidase-like"/>
    <property type="match status" value="1"/>
</dbReference>
<protein>
    <recommendedName>
        <fullName evidence="5">Beta-lactamase-related domain-containing protein</fullName>
    </recommendedName>
</protein>